<sequence>MSCSDKILRWNVLGLQGALLSHFIHPVYLRSVTLGYLYSQGHLTRAICCRMSKDGNAFGARLPAPYLVNHPEVGRVSVYDSARQTGKTKESSINWCLPDGTSVEILDGTKGKVDGYVRRGSIRDENIWGWGRLSSPSCLLQLTNGEILSMPNFTVYRFQVGREGRKEGRKGNSNSRLIYHFTVLYNPL</sequence>
<accession>A0A670Z4J4</accession>
<evidence type="ECO:0000313" key="2">
    <source>
        <dbReference type="Ensembl" id="ENSPTXP00000018835.1"/>
    </source>
</evidence>
<dbReference type="Pfam" id="PF02137">
    <property type="entry name" value="A_deamin"/>
    <property type="match status" value="1"/>
</dbReference>
<dbReference type="GO" id="GO:0006396">
    <property type="term" value="P:RNA processing"/>
    <property type="evidence" value="ECO:0007669"/>
    <property type="project" value="InterPro"/>
</dbReference>
<dbReference type="GO" id="GO:0003725">
    <property type="term" value="F:double-stranded RNA binding"/>
    <property type="evidence" value="ECO:0007669"/>
    <property type="project" value="TreeGrafter"/>
</dbReference>
<dbReference type="Ensembl" id="ENSPTXT00000019401.1">
    <property type="protein sequence ID" value="ENSPTXP00000018835.1"/>
    <property type="gene ID" value="ENSPTXG00000012975.1"/>
</dbReference>
<keyword evidence="4" id="KW-1185">Reference proteome</keyword>
<dbReference type="GO" id="GO:0005737">
    <property type="term" value="C:cytoplasm"/>
    <property type="evidence" value="ECO:0007669"/>
    <property type="project" value="TreeGrafter"/>
</dbReference>
<protein>
    <recommendedName>
        <fullName evidence="1">A to I editase domain-containing protein</fullName>
    </recommendedName>
</protein>
<dbReference type="PANTHER" id="PTHR10910:SF107">
    <property type="entry name" value="DOUBLE-STRANDED RNA-SPECIFIC ADENOSINE DEAMINASE"/>
    <property type="match status" value="1"/>
</dbReference>
<evidence type="ECO:0000313" key="3">
    <source>
        <dbReference type="Ensembl" id="ENSPTXP00000018874.1"/>
    </source>
</evidence>
<dbReference type="SMART" id="SM00552">
    <property type="entry name" value="ADEAMc"/>
    <property type="match status" value="1"/>
</dbReference>
<evidence type="ECO:0000259" key="1">
    <source>
        <dbReference type="PROSITE" id="PS50141"/>
    </source>
</evidence>
<dbReference type="InterPro" id="IPR002466">
    <property type="entry name" value="A_deamin"/>
</dbReference>
<feature type="domain" description="A to I editase" evidence="1">
    <location>
        <begin position="1"/>
        <end position="115"/>
    </location>
</feature>
<proteinExistence type="predicted"/>
<dbReference type="PANTHER" id="PTHR10910">
    <property type="entry name" value="EUKARYOTE SPECIFIC DSRNA BINDING PROTEIN"/>
    <property type="match status" value="1"/>
</dbReference>
<gene>
    <name evidence="3" type="primary">LOC113454348</name>
</gene>
<dbReference type="GO" id="GO:0008251">
    <property type="term" value="F:tRNA-specific adenosine deaminase activity"/>
    <property type="evidence" value="ECO:0007669"/>
    <property type="project" value="TreeGrafter"/>
</dbReference>
<organism evidence="2 4">
    <name type="scientific">Pseudonaja textilis</name>
    <name type="common">Eastern brown snake</name>
    <dbReference type="NCBI Taxonomy" id="8673"/>
    <lineage>
        <taxon>Eukaryota</taxon>
        <taxon>Metazoa</taxon>
        <taxon>Chordata</taxon>
        <taxon>Craniata</taxon>
        <taxon>Vertebrata</taxon>
        <taxon>Euteleostomi</taxon>
        <taxon>Lepidosauria</taxon>
        <taxon>Squamata</taxon>
        <taxon>Bifurcata</taxon>
        <taxon>Unidentata</taxon>
        <taxon>Episquamata</taxon>
        <taxon>Toxicofera</taxon>
        <taxon>Serpentes</taxon>
        <taxon>Colubroidea</taxon>
        <taxon>Elapidae</taxon>
        <taxon>Hydrophiinae</taxon>
        <taxon>Pseudonaja</taxon>
    </lineage>
</organism>
<dbReference type="PROSITE" id="PS50141">
    <property type="entry name" value="A_DEAMIN_EDITASE"/>
    <property type="match status" value="1"/>
</dbReference>
<dbReference type="GO" id="GO:0003726">
    <property type="term" value="F:double-stranded RNA adenosine deaminase activity"/>
    <property type="evidence" value="ECO:0007669"/>
    <property type="project" value="TreeGrafter"/>
</dbReference>
<dbReference type="Ensembl" id="ENSPTXT00000019446.1">
    <property type="protein sequence ID" value="ENSPTXP00000018874.1"/>
    <property type="gene ID" value="ENSPTXG00000013014.1"/>
</dbReference>
<dbReference type="GO" id="GO:0005730">
    <property type="term" value="C:nucleolus"/>
    <property type="evidence" value="ECO:0007669"/>
    <property type="project" value="TreeGrafter"/>
</dbReference>
<dbReference type="AlphaFoldDB" id="A0A670Z4J4"/>
<dbReference type="GeneTree" id="ENSGT00940000157243"/>
<evidence type="ECO:0000313" key="4">
    <source>
        <dbReference type="Proteomes" id="UP000472273"/>
    </source>
</evidence>
<reference evidence="2" key="1">
    <citation type="submission" date="2025-05" db="UniProtKB">
        <authorList>
            <consortium name="Ensembl"/>
        </authorList>
    </citation>
    <scope>IDENTIFICATION</scope>
</reference>
<dbReference type="GO" id="GO:0006382">
    <property type="term" value="P:adenosine to inosine editing"/>
    <property type="evidence" value="ECO:0007669"/>
    <property type="project" value="TreeGrafter"/>
</dbReference>
<dbReference type="Proteomes" id="UP000472273">
    <property type="component" value="Unplaced"/>
</dbReference>
<name>A0A670Z4J4_PSETE</name>